<evidence type="ECO:0000256" key="3">
    <source>
        <dbReference type="ARBA" id="ARBA00011245"/>
    </source>
</evidence>
<keyword evidence="12" id="KW-0119">Carbohydrate metabolism</keyword>
<dbReference type="EC" id="2.7.1.175" evidence="4"/>
<evidence type="ECO:0000256" key="11">
    <source>
        <dbReference type="ARBA" id="ARBA00023056"/>
    </source>
</evidence>
<evidence type="ECO:0000313" key="17">
    <source>
        <dbReference type="Proteomes" id="UP000549113"/>
    </source>
</evidence>
<dbReference type="GO" id="GO:0005978">
    <property type="term" value="P:glycogen biosynthetic process"/>
    <property type="evidence" value="ECO:0007669"/>
    <property type="project" value="UniProtKB-KW"/>
</dbReference>
<dbReference type="InterPro" id="IPR040999">
    <property type="entry name" value="Mak_N_cap"/>
</dbReference>
<dbReference type="RefSeq" id="WP_183498538.1">
    <property type="nucleotide sequence ID" value="NZ_BAABCO010000003.1"/>
</dbReference>
<proteinExistence type="inferred from homology"/>
<comment type="subunit">
    <text evidence="3">Monomer.</text>
</comment>
<reference evidence="16 17" key="1">
    <citation type="submission" date="2020-08" db="EMBL/GenBank/DDBJ databases">
        <title>Sequencing the genomes of 1000 actinobacteria strains.</title>
        <authorList>
            <person name="Klenk H.-P."/>
        </authorList>
    </citation>
    <scope>NUCLEOTIDE SEQUENCE [LARGE SCALE GENOMIC DNA]</scope>
    <source>
        <strain evidence="16 17">DSM 19600</strain>
    </source>
</reference>
<feature type="domain" description="Maltokinase N-terminal cap" evidence="15">
    <location>
        <begin position="11"/>
        <end position="93"/>
    </location>
</feature>
<comment type="catalytic activity">
    <reaction evidence="14">
        <text>D-maltose + ATP = alpha-maltose 1-phosphate + ADP + H(+)</text>
        <dbReference type="Rhea" id="RHEA:31915"/>
        <dbReference type="ChEBI" id="CHEBI:15378"/>
        <dbReference type="ChEBI" id="CHEBI:17306"/>
        <dbReference type="ChEBI" id="CHEBI:30616"/>
        <dbReference type="ChEBI" id="CHEBI:63576"/>
        <dbReference type="ChEBI" id="CHEBI:456216"/>
        <dbReference type="EC" id="2.7.1.175"/>
    </reaction>
</comment>
<name>A0AA40SM75_9MICO</name>
<evidence type="ECO:0000256" key="6">
    <source>
        <dbReference type="ARBA" id="ARBA00022600"/>
    </source>
</evidence>
<evidence type="ECO:0000256" key="13">
    <source>
        <dbReference type="ARBA" id="ARBA00031251"/>
    </source>
</evidence>
<dbReference type="EMBL" id="JACIFH010000001">
    <property type="protein sequence ID" value="MBB4138805.1"/>
    <property type="molecule type" value="Genomic_DNA"/>
</dbReference>
<dbReference type="Proteomes" id="UP000549113">
    <property type="component" value="Unassembled WGS sequence"/>
</dbReference>
<evidence type="ECO:0000256" key="2">
    <source>
        <dbReference type="ARBA" id="ARBA00006219"/>
    </source>
</evidence>
<keyword evidence="7" id="KW-0808">Transferase</keyword>
<sequence>MDSVLACVAEWIPRQRWYTAKASAPQLRVLTGWDLPSEDPTARVRTMLVTDDSSHPAVSYQLPIVLRTAPPVDLSHIIGTTGDGLTLVDGPHDPEYAAALLRRVAPGITSARAEVLTGEQSNTSIIYTAASGPPIICKVFRQIHPGMNPDIELQSVLAASGSRHVPGTVGHLGAQWPDPAEPTRAVTGSLAFAQEFLPGTEDAWRGAVRAAARGESFTAPAHALGVTTAEVHVALAQLLPTVPADDAAREAIAAAWQRRLSIALAEVPGLAPHRDAVEAVYRRAHGAPWPALQRIHGDYHLGQVLQVPGRGWVLLDFEGEPLRPIAERRLPDLAQRDVAGMLRSFDYVAATLRRAPEGAPASAPRWADETRGAFLDGYEHAIGRTVTGGLLDALELDKAVYETIYETRNRPSWLGIPLGAVERLTAHVGLGR</sequence>
<evidence type="ECO:0000256" key="8">
    <source>
        <dbReference type="ARBA" id="ARBA00022741"/>
    </source>
</evidence>
<keyword evidence="17" id="KW-1185">Reference proteome</keyword>
<keyword evidence="6" id="KW-0321">Glycogen metabolism</keyword>
<keyword evidence="10" id="KW-0067">ATP-binding</keyword>
<organism evidence="16 17">
    <name type="scientific">Microbacterium invictum</name>
    <dbReference type="NCBI Taxonomy" id="515415"/>
    <lineage>
        <taxon>Bacteria</taxon>
        <taxon>Bacillati</taxon>
        <taxon>Actinomycetota</taxon>
        <taxon>Actinomycetes</taxon>
        <taxon>Micrococcales</taxon>
        <taxon>Microbacteriaceae</taxon>
        <taxon>Microbacterium</taxon>
    </lineage>
</organism>
<evidence type="ECO:0000256" key="1">
    <source>
        <dbReference type="ARBA" id="ARBA00004964"/>
    </source>
</evidence>
<evidence type="ECO:0000256" key="7">
    <source>
        <dbReference type="ARBA" id="ARBA00022679"/>
    </source>
</evidence>
<dbReference type="SUPFAM" id="SSF56112">
    <property type="entry name" value="Protein kinase-like (PK-like)"/>
    <property type="match status" value="1"/>
</dbReference>
<dbReference type="Gene3D" id="3.90.1200.10">
    <property type="match status" value="1"/>
</dbReference>
<dbReference type="Pfam" id="PF18085">
    <property type="entry name" value="Mak_N_cap"/>
    <property type="match status" value="1"/>
</dbReference>
<dbReference type="InterPro" id="IPR011009">
    <property type="entry name" value="Kinase-like_dom_sf"/>
</dbReference>
<evidence type="ECO:0000313" key="16">
    <source>
        <dbReference type="EMBL" id="MBB4138805.1"/>
    </source>
</evidence>
<keyword evidence="8" id="KW-0547">Nucleotide-binding</keyword>
<dbReference type="AlphaFoldDB" id="A0AA40SM75"/>
<evidence type="ECO:0000256" key="4">
    <source>
        <dbReference type="ARBA" id="ARBA00011962"/>
    </source>
</evidence>
<comment type="pathway">
    <text evidence="1">Glycan biosynthesis; glycogen biosynthesis.</text>
</comment>
<gene>
    <name evidence="16" type="ORF">BKA10_000599</name>
</gene>
<dbReference type="GO" id="GO:0005524">
    <property type="term" value="F:ATP binding"/>
    <property type="evidence" value="ECO:0007669"/>
    <property type="project" value="UniProtKB-KW"/>
</dbReference>
<evidence type="ECO:0000256" key="9">
    <source>
        <dbReference type="ARBA" id="ARBA00022777"/>
    </source>
</evidence>
<keyword evidence="11" id="KW-0320">Glycogen biosynthesis</keyword>
<protein>
    <recommendedName>
        <fullName evidence="5">Maltokinase</fullName>
        <ecNumber evidence="4">2.7.1.175</ecNumber>
    </recommendedName>
    <alternativeName>
        <fullName evidence="13">Maltose-1-phosphate synthase</fullName>
    </alternativeName>
</protein>
<evidence type="ECO:0000256" key="12">
    <source>
        <dbReference type="ARBA" id="ARBA00023277"/>
    </source>
</evidence>
<evidence type="ECO:0000256" key="5">
    <source>
        <dbReference type="ARBA" id="ARBA00013882"/>
    </source>
</evidence>
<comment type="similarity">
    <text evidence="2">Belongs to the aminoglycoside phosphotransferase family.</text>
</comment>
<evidence type="ECO:0000256" key="14">
    <source>
        <dbReference type="ARBA" id="ARBA00049067"/>
    </source>
</evidence>
<dbReference type="GO" id="GO:0016301">
    <property type="term" value="F:kinase activity"/>
    <property type="evidence" value="ECO:0007669"/>
    <property type="project" value="UniProtKB-KW"/>
</dbReference>
<accession>A0AA40SM75</accession>
<comment type="caution">
    <text evidence="16">The sequence shown here is derived from an EMBL/GenBank/DDBJ whole genome shotgun (WGS) entry which is preliminary data.</text>
</comment>
<evidence type="ECO:0000256" key="10">
    <source>
        <dbReference type="ARBA" id="ARBA00022840"/>
    </source>
</evidence>
<keyword evidence="9" id="KW-0418">Kinase</keyword>
<evidence type="ECO:0000259" key="15">
    <source>
        <dbReference type="Pfam" id="PF18085"/>
    </source>
</evidence>